<name>A0AA36J0I5_9DINO</name>
<feature type="domain" description="Pseudouridine synthase RsuA/RluA-like" evidence="3">
    <location>
        <begin position="485"/>
        <end position="621"/>
    </location>
</feature>
<dbReference type="PROSITE" id="PS51375">
    <property type="entry name" value="PPR"/>
    <property type="match status" value="1"/>
</dbReference>
<dbReference type="GO" id="GO:0001522">
    <property type="term" value="P:pseudouridine synthesis"/>
    <property type="evidence" value="ECO:0007669"/>
    <property type="project" value="InterPro"/>
</dbReference>
<keyword evidence="1" id="KW-0677">Repeat</keyword>
<evidence type="ECO:0000259" key="3">
    <source>
        <dbReference type="Pfam" id="PF00849"/>
    </source>
</evidence>
<protein>
    <recommendedName>
        <fullName evidence="3">Pseudouridine synthase RsuA/RluA-like domain-containing protein</fullName>
    </recommendedName>
</protein>
<dbReference type="Proteomes" id="UP001178507">
    <property type="component" value="Unassembled WGS sequence"/>
</dbReference>
<feature type="repeat" description="PPR" evidence="2">
    <location>
        <begin position="187"/>
        <end position="221"/>
    </location>
</feature>
<dbReference type="GO" id="GO:0003723">
    <property type="term" value="F:RNA binding"/>
    <property type="evidence" value="ECO:0007669"/>
    <property type="project" value="InterPro"/>
</dbReference>
<proteinExistence type="predicted"/>
<dbReference type="InterPro" id="IPR006145">
    <property type="entry name" value="PsdUridine_synth_RsuA/RluA"/>
</dbReference>
<sequence>MQLSDVQKELPLWRENPKYAMRTLKAFAEARRHQDAAQLLQIMRQEMVETNNFHYSAAMSACEKSGDWQLALSLLAEMQELMDPNAVSVNVAISACEKGCRWQWAMHLLDFMPNWALERDVVSYTSAMNAYTKGSHWPLVFHLLHTMDAKPNARSFNAAIGAAVKGGRWQLAQSTLEAMIATRQLPNIISFNAAISSCESQNMWQQALALLRGMRQHAIPPAAISFCAAMTVARREWEQVLQLLVEMGKRSLVSEAGFLNAIAACETNGRWQAALDLFFSMPDYGLPFGQMPFNSAVSACEKGQQWSLALHLFAEASDPRRASFGRRVRGDLVALNAALVACERASEWPRALLLAAQAPELNVFVVTSALRACARGLQWHSALQLLKAARARDAANERSFGAALSACEQQWPAAMFLLQEMFEVQVEVAASHLGCCALALKNGPGAETVEKFLEPYRTAWHKEAQSSGVMALEKPPDVETAEAVKTLARRLGLRRPGSASRLDRPTSGVLPVALGEDGSGPVRWLQVQFAAKLVEKVYICLCEGEPLGQCGAKGSVDLPLFSDNFQEQAERTVVCTKRGRSARTDFEVLARFRPSYATEELMLLRVQPLTGRTHQIRVHLADLGRPVVGDWTYGRKYDSVVRTKRLFLHCLQIQLRDLAGEVFRGRMELPEDLRELLRCLGSPLEGDWENALSPGAAAIEKGPAALAGQRVAVEVTIAAVAEGLTLASKEAVKGCLLPVEWLGMFLRTPGQAPAQILNAIFQSHSLKYFDFEKQRQDANMAHFEGDEYLNVQEGIPYEEFHDYFIQRRQLGREGFELLQGLGVNVLKRRGARCHG</sequence>
<dbReference type="GO" id="GO:0009982">
    <property type="term" value="F:pseudouridine synthase activity"/>
    <property type="evidence" value="ECO:0007669"/>
    <property type="project" value="InterPro"/>
</dbReference>
<dbReference type="Gene3D" id="1.25.40.10">
    <property type="entry name" value="Tetratricopeptide repeat domain"/>
    <property type="match status" value="3"/>
</dbReference>
<evidence type="ECO:0000313" key="5">
    <source>
        <dbReference type="Proteomes" id="UP001178507"/>
    </source>
</evidence>
<dbReference type="Gene3D" id="3.30.2350.10">
    <property type="entry name" value="Pseudouridine synthase"/>
    <property type="match status" value="1"/>
</dbReference>
<organism evidence="4 5">
    <name type="scientific">Effrenium voratum</name>
    <dbReference type="NCBI Taxonomy" id="2562239"/>
    <lineage>
        <taxon>Eukaryota</taxon>
        <taxon>Sar</taxon>
        <taxon>Alveolata</taxon>
        <taxon>Dinophyceae</taxon>
        <taxon>Suessiales</taxon>
        <taxon>Symbiodiniaceae</taxon>
        <taxon>Effrenium</taxon>
    </lineage>
</organism>
<keyword evidence="5" id="KW-1185">Reference proteome</keyword>
<dbReference type="Pfam" id="PF13812">
    <property type="entry name" value="PPR_3"/>
    <property type="match status" value="1"/>
</dbReference>
<dbReference type="InterPro" id="IPR020103">
    <property type="entry name" value="PsdUridine_synth_cat_dom_sf"/>
</dbReference>
<dbReference type="Pfam" id="PF00849">
    <property type="entry name" value="PseudoU_synth_2"/>
    <property type="match status" value="1"/>
</dbReference>
<dbReference type="PANTHER" id="PTHR47447">
    <property type="entry name" value="OS03G0856100 PROTEIN"/>
    <property type="match status" value="1"/>
</dbReference>
<dbReference type="InterPro" id="IPR002885">
    <property type="entry name" value="PPR_rpt"/>
</dbReference>
<dbReference type="CDD" id="cd02869">
    <property type="entry name" value="PseudoU_synth_RluA_like"/>
    <property type="match status" value="1"/>
</dbReference>
<evidence type="ECO:0000256" key="2">
    <source>
        <dbReference type="PROSITE-ProRule" id="PRU00708"/>
    </source>
</evidence>
<dbReference type="PANTHER" id="PTHR47447:SF17">
    <property type="entry name" value="OS12G0638900 PROTEIN"/>
    <property type="match status" value="1"/>
</dbReference>
<dbReference type="AlphaFoldDB" id="A0AA36J0I5"/>
<evidence type="ECO:0000313" key="4">
    <source>
        <dbReference type="EMBL" id="CAJ1396264.1"/>
    </source>
</evidence>
<reference evidence="4" key="1">
    <citation type="submission" date="2023-08" db="EMBL/GenBank/DDBJ databases">
        <authorList>
            <person name="Chen Y."/>
            <person name="Shah S."/>
            <person name="Dougan E. K."/>
            <person name="Thang M."/>
            <person name="Chan C."/>
        </authorList>
    </citation>
    <scope>NUCLEOTIDE SEQUENCE</scope>
</reference>
<dbReference type="SUPFAM" id="SSF55120">
    <property type="entry name" value="Pseudouridine synthase"/>
    <property type="match status" value="1"/>
</dbReference>
<comment type="caution">
    <text evidence="4">The sequence shown here is derived from an EMBL/GenBank/DDBJ whole genome shotgun (WGS) entry which is preliminary data.</text>
</comment>
<dbReference type="Pfam" id="PF01535">
    <property type="entry name" value="PPR"/>
    <property type="match status" value="1"/>
</dbReference>
<dbReference type="EMBL" id="CAUJNA010003225">
    <property type="protein sequence ID" value="CAJ1396264.1"/>
    <property type="molecule type" value="Genomic_DNA"/>
</dbReference>
<dbReference type="InterPro" id="IPR011990">
    <property type="entry name" value="TPR-like_helical_dom_sf"/>
</dbReference>
<evidence type="ECO:0000256" key="1">
    <source>
        <dbReference type="ARBA" id="ARBA00022737"/>
    </source>
</evidence>
<gene>
    <name evidence="4" type="ORF">EVOR1521_LOCUS20522</name>
</gene>
<accession>A0AA36J0I5</accession>